<dbReference type="AlphaFoldDB" id="A0A1Z5AZ00"/>
<name>A0A1Z5AZ00_CARML</name>
<reference evidence="2" key="2">
    <citation type="submission" date="2015-04" db="EMBL/GenBank/DDBJ databases">
        <title>Carnobacterium maltaromaticum LMA28 plasmids.</title>
        <authorList>
            <person name="Cailliez-Grimal C."/>
            <person name="Iskandar C."/>
        </authorList>
    </citation>
    <scope>NUCLEOTIDE SEQUENCE [LARGE SCALE GENOMIC DNA]</scope>
    <source>
        <strain evidence="2">LMA28</strain>
        <plasmid evidence="2">megaplasmid</plasmid>
    </source>
</reference>
<reference evidence="2" key="1">
    <citation type="submission" date="2015-04" db="EMBL/GenBank/DDBJ databases">
        <title>Carnobacterium maltaromaticum LMA28 complete chromosome sequence.</title>
        <authorList>
            <person name="Borges F."/>
            <person name="Cailliez-Grimal C."/>
        </authorList>
    </citation>
    <scope>NUCLEOTIDE SEQUENCE [LARGE SCALE GENOMIC DNA]</scope>
    <source>
        <strain evidence="2">LMA28</strain>
        <plasmid evidence="2">megaplasmid</plasmid>
    </source>
</reference>
<feature type="region of interest" description="Disordered" evidence="1">
    <location>
        <begin position="1"/>
        <end position="23"/>
    </location>
</feature>
<evidence type="ECO:0000313" key="2">
    <source>
        <dbReference type="EMBL" id="CRI06663.1"/>
    </source>
</evidence>
<dbReference type="RefSeq" id="WP_255256397.1">
    <property type="nucleotide sequence ID" value="NZ_LN846931.1"/>
</dbReference>
<sequence length="73" mass="8016">MPRKKSKQSASGDFDSAFDDDLDDIQTPVDSLGEDFIEPSTNVPAEKPLNISTKNDISNKFGLKKIATFLVLN</sequence>
<gene>
    <name evidence="2" type="ORF">BN424_mp0121</name>
</gene>
<proteinExistence type="predicted"/>
<protein>
    <submittedName>
        <fullName evidence="2">Uncharacterized protein</fullName>
    </submittedName>
</protein>
<accession>A0A1Z5AZ00</accession>
<feature type="region of interest" description="Disordered" evidence="1">
    <location>
        <begin position="29"/>
        <end position="48"/>
    </location>
</feature>
<evidence type="ECO:0000256" key="1">
    <source>
        <dbReference type="SAM" id="MobiDB-lite"/>
    </source>
</evidence>
<geneLocation type="plasmid" evidence="2">
    <name>megaplasmid</name>
</geneLocation>
<keyword evidence="2" id="KW-0614">Plasmid</keyword>
<organism evidence="2">
    <name type="scientific">Carnobacterium maltaromaticum</name>
    <name type="common">Carnobacterium piscicola</name>
    <dbReference type="NCBI Taxonomy" id="2751"/>
    <lineage>
        <taxon>Bacteria</taxon>
        <taxon>Bacillati</taxon>
        <taxon>Bacillota</taxon>
        <taxon>Bacilli</taxon>
        <taxon>Lactobacillales</taxon>
        <taxon>Carnobacteriaceae</taxon>
        <taxon>Carnobacterium</taxon>
    </lineage>
</organism>
<dbReference type="EMBL" id="LN846931">
    <property type="protein sequence ID" value="CRI06663.1"/>
    <property type="molecule type" value="Genomic_DNA"/>
</dbReference>